<dbReference type="OrthoDB" id="2142040at2759"/>
<sequence length="289" mass="33133">MISLSCICIMLFKTVLRINGLPLEFTITHPDDKLISTEGVSLSHVNFLQFDAKGYRDVILTFYDAQFHIIIGGWGNTKSTLYMYNAENDQPDDEYNGPLLSSSEYKQFWMSWNSFQVYVGLGNVRGNGVILYGERLCPIRVIDSSFASAFEATLDYRVPHPPQRKERNFRLNDDLPSNITNPELRRDVTDLEDMALGFCQQYNVKTNRNHAVTVPKQIMIRMTPSKACKITIACVLLHNICIRLNEPDIEDDGELGNDRDLGERFICHGMEELLETTFPPRFLIVEIHE</sequence>
<gene>
    <name evidence="3" type="ORF">MEDL_30374</name>
</gene>
<name>A0A8S3SIJ1_MYTED</name>
<protein>
    <recommendedName>
        <fullName evidence="2">Farnesoic acid O-methyl transferase domain-containing protein</fullName>
    </recommendedName>
</protein>
<reference evidence="3" key="1">
    <citation type="submission" date="2021-03" db="EMBL/GenBank/DDBJ databases">
        <authorList>
            <person name="Bekaert M."/>
        </authorList>
    </citation>
    <scope>NUCLEOTIDE SEQUENCE</scope>
</reference>
<accession>A0A8S3SIJ1</accession>
<evidence type="ECO:0000256" key="1">
    <source>
        <dbReference type="SAM" id="SignalP"/>
    </source>
</evidence>
<keyword evidence="4" id="KW-1185">Reference proteome</keyword>
<dbReference type="AlphaFoldDB" id="A0A8S3SIJ1"/>
<organism evidence="3 4">
    <name type="scientific">Mytilus edulis</name>
    <name type="common">Blue mussel</name>
    <dbReference type="NCBI Taxonomy" id="6550"/>
    <lineage>
        <taxon>Eukaryota</taxon>
        <taxon>Metazoa</taxon>
        <taxon>Spiralia</taxon>
        <taxon>Lophotrochozoa</taxon>
        <taxon>Mollusca</taxon>
        <taxon>Bivalvia</taxon>
        <taxon>Autobranchia</taxon>
        <taxon>Pteriomorphia</taxon>
        <taxon>Mytilida</taxon>
        <taxon>Mytiloidea</taxon>
        <taxon>Mytilidae</taxon>
        <taxon>Mytilinae</taxon>
        <taxon>Mytilus</taxon>
    </lineage>
</organism>
<evidence type="ECO:0000313" key="3">
    <source>
        <dbReference type="EMBL" id="CAG2216685.1"/>
    </source>
</evidence>
<dbReference type="Pfam" id="PF12248">
    <property type="entry name" value="Methyltransf_FA"/>
    <property type="match status" value="1"/>
</dbReference>
<dbReference type="Proteomes" id="UP000683360">
    <property type="component" value="Unassembled WGS sequence"/>
</dbReference>
<keyword evidence="1" id="KW-0732">Signal</keyword>
<dbReference type="InterPro" id="IPR022041">
    <property type="entry name" value="Methyltransf_FA"/>
</dbReference>
<evidence type="ECO:0000259" key="2">
    <source>
        <dbReference type="Pfam" id="PF12248"/>
    </source>
</evidence>
<feature type="signal peptide" evidence="1">
    <location>
        <begin position="1"/>
        <end position="20"/>
    </location>
</feature>
<dbReference type="EMBL" id="CAJPWZ010001489">
    <property type="protein sequence ID" value="CAG2216685.1"/>
    <property type="molecule type" value="Genomic_DNA"/>
</dbReference>
<feature type="chain" id="PRO_5035734491" description="Farnesoic acid O-methyl transferase domain-containing protein" evidence="1">
    <location>
        <begin position="21"/>
        <end position="289"/>
    </location>
</feature>
<evidence type="ECO:0000313" key="4">
    <source>
        <dbReference type="Proteomes" id="UP000683360"/>
    </source>
</evidence>
<proteinExistence type="predicted"/>
<feature type="domain" description="Farnesoic acid O-methyl transferase" evidence="2">
    <location>
        <begin position="47"/>
        <end position="158"/>
    </location>
</feature>
<comment type="caution">
    <text evidence="3">The sequence shown here is derived from an EMBL/GenBank/DDBJ whole genome shotgun (WGS) entry which is preliminary data.</text>
</comment>